<evidence type="ECO:0000256" key="2">
    <source>
        <dbReference type="ARBA" id="ARBA00022448"/>
    </source>
</evidence>
<keyword evidence="6 10" id="KW-0472">Membrane</keyword>
<dbReference type="Proteomes" id="UP000276133">
    <property type="component" value="Unassembled WGS sequence"/>
</dbReference>
<dbReference type="GO" id="GO:0015271">
    <property type="term" value="F:outward rectifier potassium channel activity"/>
    <property type="evidence" value="ECO:0007669"/>
    <property type="project" value="TreeGrafter"/>
</dbReference>
<feature type="compositionally biased region" description="Polar residues" evidence="9">
    <location>
        <begin position="336"/>
        <end position="370"/>
    </location>
</feature>
<dbReference type="PANTHER" id="PTHR11003:SF249">
    <property type="entry name" value="TWO PORE POTASSIUM CHANNEL PROTEIN SUP-9"/>
    <property type="match status" value="1"/>
</dbReference>
<organism evidence="12 13">
    <name type="scientific">Brachionus plicatilis</name>
    <name type="common">Marine rotifer</name>
    <name type="synonym">Brachionus muelleri</name>
    <dbReference type="NCBI Taxonomy" id="10195"/>
    <lineage>
        <taxon>Eukaryota</taxon>
        <taxon>Metazoa</taxon>
        <taxon>Spiralia</taxon>
        <taxon>Gnathifera</taxon>
        <taxon>Rotifera</taxon>
        <taxon>Eurotatoria</taxon>
        <taxon>Monogononta</taxon>
        <taxon>Pseudotrocha</taxon>
        <taxon>Ploima</taxon>
        <taxon>Brachionidae</taxon>
        <taxon>Brachionus</taxon>
    </lineage>
</organism>
<keyword evidence="13" id="KW-1185">Reference proteome</keyword>
<accession>A0A3M7SW41</accession>
<evidence type="ECO:0000256" key="5">
    <source>
        <dbReference type="ARBA" id="ARBA00023065"/>
    </source>
</evidence>
<keyword evidence="2 8" id="KW-0813">Transport</keyword>
<dbReference type="InterPro" id="IPR005408">
    <property type="entry name" value="2pore_dom_K_chnl_TWIK"/>
</dbReference>
<dbReference type="GO" id="GO:0005886">
    <property type="term" value="C:plasma membrane"/>
    <property type="evidence" value="ECO:0007669"/>
    <property type="project" value="TreeGrafter"/>
</dbReference>
<evidence type="ECO:0000256" key="1">
    <source>
        <dbReference type="ARBA" id="ARBA00004141"/>
    </source>
</evidence>
<dbReference type="EMBL" id="REGN01000696">
    <property type="protein sequence ID" value="RNA39919.1"/>
    <property type="molecule type" value="Genomic_DNA"/>
</dbReference>
<evidence type="ECO:0000313" key="13">
    <source>
        <dbReference type="Proteomes" id="UP000276133"/>
    </source>
</evidence>
<feature type="transmembrane region" description="Helical" evidence="10">
    <location>
        <begin position="12"/>
        <end position="30"/>
    </location>
</feature>
<evidence type="ECO:0000256" key="8">
    <source>
        <dbReference type="RuleBase" id="RU003857"/>
    </source>
</evidence>
<proteinExistence type="inferred from homology"/>
<sequence length="370" mass="42056">MLYLVKTSNSRLLLLITFYTIYLFMGAIVLDNLESPHEAHFINELNRYVENFRHRHNDCLPVDELNEFIKLVSTANDQGVPALKNVSKEQNWSFGQAFFFSGTVLTTIGYGDVYPQTQLGKIFCIIFASIGIPITLLLLYAIIERLMVKTSRALDIFINQVQPALNTASFVSKPVERSHMHILFAFLCTFIVLVLFFLIPAAIYSDIEGWSFLNAFYYCFISLSTVGLGDYVPGDSDLQNNRHLYKIFSTLYLIIGVMIVVWLLQIYSETPEFNFYKFFTLSKDGILTHHIETVHPAASFSKFESSHLGNKESDAAFPYGKYSNEKNEVYDPIDSPKNTHLPNDSEQILDGSNSNSNYLSTGSFDPPIQQ</sequence>
<dbReference type="PRINTS" id="PR01586">
    <property type="entry name" value="TWIKCHANNEL"/>
</dbReference>
<dbReference type="InterPro" id="IPR003280">
    <property type="entry name" value="2pore_dom_K_chnl"/>
</dbReference>
<dbReference type="SUPFAM" id="SSF81324">
    <property type="entry name" value="Voltage-gated potassium channels"/>
    <property type="match status" value="2"/>
</dbReference>
<evidence type="ECO:0000256" key="7">
    <source>
        <dbReference type="ARBA" id="ARBA00023303"/>
    </source>
</evidence>
<evidence type="ECO:0000256" key="6">
    <source>
        <dbReference type="ARBA" id="ARBA00023136"/>
    </source>
</evidence>
<feature type="region of interest" description="Disordered" evidence="9">
    <location>
        <begin position="327"/>
        <end position="370"/>
    </location>
</feature>
<evidence type="ECO:0000256" key="10">
    <source>
        <dbReference type="SAM" id="Phobius"/>
    </source>
</evidence>
<feature type="domain" description="Potassium channel" evidence="11">
    <location>
        <begin position="89"/>
        <end position="146"/>
    </location>
</feature>
<dbReference type="GO" id="GO:0022841">
    <property type="term" value="F:potassium ion leak channel activity"/>
    <property type="evidence" value="ECO:0007669"/>
    <property type="project" value="TreeGrafter"/>
</dbReference>
<evidence type="ECO:0000256" key="3">
    <source>
        <dbReference type="ARBA" id="ARBA00022692"/>
    </source>
</evidence>
<keyword evidence="5 8" id="KW-0406">Ion transport</keyword>
<comment type="subcellular location">
    <subcellularLocation>
        <location evidence="1">Membrane</location>
        <topology evidence="1">Multi-pass membrane protein</topology>
    </subcellularLocation>
</comment>
<reference evidence="12 13" key="1">
    <citation type="journal article" date="2018" name="Sci. Rep.">
        <title>Genomic signatures of local adaptation to the degree of environmental predictability in rotifers.</title>
        <authorList>
            <person name="Franch-Gras L."/>
            <person name="Hahn C."/>
            <person name="Garcia-Roger E.M."/>
            <person name="Carmona M.J."/>
            <person name="Serra M."/>
            <person name="Gomez A."/>
        </authorList>
    </citation>
    <scope>NUCLEOTIDE SEQUENCE [LARGE SCALE GENOMIC DNA]</scope>
    <source>
        <strain evidence="12">HYR1</strain>
    </source>
</reference>
<gene>
    <name evidence="12" type="ORF">BpHYR1_030942</name>
</gene>
<feature type="transmembrane region" description="Helical" evidence="10">
    <location>
        <begin position="215"/>
        <end position="232"/>
    </location>
</feature>
<name>A0A3M7SW41_BRAPC</name>
<comment type="similarity">
    <text evidence="8">Belongs to the two pore domain potassium channel (TC 1.A.1.8) family.</text>
</comment>
<dbReference type="Gene3D" id="1.10.287.70">
    <property type="match status" value="1"/>
</dbReference>
<evidence type="ECO:0000256" key="9">
    <source>
        <dbReference type="SAM" id="MobiDB-lite"/>
    </source>
</evidence>
<feature type="transmembrane region" description="Helical" evidence="10">
    <location>
        <begin position="182"/>
        <end position="203"/>
    </location>
</feature>
<evidence type="ECO:0000259" key="11">
    <source>
        <dbReference type="Pfam" id="PF07885"/>
    </source>
</evidence>
<feature type="domain" description="Potassium channel" evidence="11">
    <location>
        <begin position="193"/>
        <end position="268"/>
    </location>
</feature>
<dbReference type="InterPro" id="IPR013099">
    <property type="entry name" value="K_chnl_dom"/>
</dbReference>
<keyword evidence="4 10" id="KW-1133">Transmembrane helix</keyword>
<dbReference type="AlphaFoldDB" id="A0A3M7SW41"/>
<keyword evidence="3 8" id="KW-0812">Transmembrane</keyword>
<dbReference type="STRING" id="10195.A0A3M7SW41"/>
<keyword evidence="7 8" id="KW-0407">Ion channel</keyword>
<evidence type="ECO:0000256" key="4">
    <source>
        <dbReference type="ARBA" id="ARBA00022989"/>
    </source>
</evidence>
<evidence type="ECO:0000313" key="12">
    <source>
        <dbReference type="EMBL" id="RNA39919.1"/>
    </source>
</evidence>
<protein>
    <submittedName>
        <fullName evidence="12">Potassium channel subfamily K member 1-like</fullName>
    </submittedName>
</protein>
<dbReference type="Pfam" id="PF07885">
    <property type="entry name" value="Ion_trans_2"/>
    <property type="match status" value="2"/>
</dbReference>
<dbReference type="GO" id="GO:0030322">
    <property type="term" value="P:stabilization of membrane potential"/>
    <property type="evidence" value="ECO:0007669"/>
    <property type="project" value="TreeGrafter"/>
</dbReference>
<comment type="caution">
    <text evidence="12">The sequence shown here is derived from an EMBL/GenBank/DDBJ whole genome shotgun (WGS) entry which is preliminary data.</text>
</comment>
<dbReference type="OrthoDB" id="297496at2759"/>
<dbReference type="PRINTS" id="PR01333">
    <property type="entry name" value="2POREKCHANEL"/>
</dbReference>
<dbReference type="PANTHER" id="PTHR11003">
    <property type="entry name" value="POTASSIUM CHANNEL, SUBFAMILY K"/>
    <property type="match status" value="1"/>
</dbReference>
<feature type="transmembrane region" description="Helical" evidence="10">
    <location>
        <begin position="119"/>
        <end position="143"/>
    </location>
</feature>
<feature type="transmembrane region" description="Helical" evidence="10">
    <location>
        <begin position="244"/>
        <end position="264"/>
    </location>
</feature>